<dbReference type="GeneID" id="106543430"/>
<dbReference type="InterPro" id="IPR017452">
    <property type="entry name" value="GPCR_Rhodpsn_7TM"/>
</dbReference>
<dbReference type="GO" id="GO:0005886">
    <property type="term" value="C:plasma membrane"/>
    <property type="evidence" value="ECO:0007669"/>
    <property type="project" value="UniProtKB-SubCell"/>
</dbReference>
<dbReference type="Proteomes" id="UP000504617">
    <property type="component" value="Unplaced"/>
</dbReference>
<evidence type="ECO:0000256" key="7">
    <source>
        <dbReference type="ARBA" id="ARBA00023136"/>
    </source>
</evidence>
<keyword evidence="9" id="KW-0807">Transducer</keyword>
<dbReference type="InterPro" id="IPR000611">
    <property type="entry name" value="NPY_rcpt"/>
</dbReference>
<feature type="transmembrane region" description="Helical" evidence="10">
    <location>
        <begin position="319"/>
        <end position="341"/>
    </location>
</feature>
<evidence type="ECO:0000313" key="12">
    <source>
        <dbReference type="Proteomes" id="UP000504617"/>
    </source>
</evidence>
<evidence type="ECO:0000256" key="3">
    <source>
        <dbReference type="ARBA" id="ARBA00022475"/>
    </source>
</evidence>
<evidence type="ECO:0000313" key="13">
    <source>
        <dbReference type="RefSeq" id="XP_013914919.1"/>
    </source>
</evidence>
<evidence type="ECO:0000256" key="8">
    <source>
        <dbReference type="ARBA" id="ARBA00023170"/>
    </source>
</evidence>
<evidence type="ECO:0000256" key="6">
    <source>
        <dbReference type="ARBA" id="ARBA00023040"/>
    </source>
</evidence>
<organism evidence="12 13">
    <name type="scientific">Thamnophis sirtalis</name>
    <dbReference type="NCBI Taxonomy" id="35019"/>
    <lineage>
        <taxon>Eukaryota</taxon>
        <taxon>Metazoa</taxon>
        <taxon>Chordata</taxon>
        <taxon>Craniata</taxon>
        <taxon>Vertebrata</taxon>
        <taxon>Euteleostomi</taxon>
        <taxon>Lepidosauria</taxon>
        <taxon>Squamata</taxon>
        <taxon>Bifurcata</taxon>
        <taxon>Unidentata</taxon>
        <taxon>Episquamata</taxon>
        <taxon>Toxicofera</taxon>
        <taxon>Serpentes</taxon>
        <taxon>Colubroidea</taxon>
        <taxon>Colubridae</taxon>
        <taxon>Natricinae</taxon>
        <taxon>Thamnophis</taxon>
    </lineage>
</organism>
<gene>
    <name evidence="13" type="primary">GPR83</name>
</gene>
<evidence type="ECO:0000256" key="2">
    <source>
        <dbReference type="ARBA" id="ARBA00010663"/>
    </source>
</evidence>
<sequence length="416" mass="47652">MNRHMWFSSPDVSKSLRWVGKSNSTNSTLFPFHNRSSFQEDLEVKSTGEFDTSYKEESQSQTVKALLIAAYLTIICISLLGNVVVCHVVLKNKRMPSATSLFIVNLAAVDILITLLNTPFTLVRFVSSTWVFGKPMCHISRFVQYCSIHMSALTFAAIALDRHQVIMHPFKPRMSLVKGGLCVLVIWVMAICFSLPYAIYQNLVRLSYGNGTIRMVCLSSFPPPTDLYWKYLDLATFVLMYLLPLSVISVTYISVAKKLWMRNAIGDVTVDQYYAHQRKKKMSLKMLMVVVIVFGICWFPLNCYLIFMSSQTVNHHNGFYFSFHWFAMSSACYNPFIYCWLNEGFRTEFRALLRMCCKKQTPSSQPLWSISADFRLSWDGNYCCKQEAATQRTRKSSHRNSAQTNISIIELITTGS</sequence>
<dbReference type="GO" id="GO:0004983">
    <property type="term" value="F:neuropeptide Y receptor activity"/>
    <property type="evidence" value="ECO:0007669"/>
    <property type="project" value="InterPro"/>
</dbReference>
<feature type="transmembrane region" description="Helical" evidence="10">
    <location>
        <begin position="181"/>
        <end position="200"/>
    </location>
</feature>
<reference evidence="13" key="1">
    <citation type="submission" date="2025-08" db="UniProtKB">
        <authorList>
            <consortium name="RefSeq"/>
        </authorList>
    </citation>
    <scope>IDENTIFICATION</scope>
    <source>
        <tissue evidence="13">Skeletal muscle</tissue>
    </source>
</reference>
<evidence type="ECO:0000256" key="4">
    <source>
        <dbReference type="ARBA" id="ARBA00022692"/>
    </source>
</evidence>
<keyword evidence="6" id="KW-0297">G-protein coupled receptor</keyword>
<dbReference type="PRINTS" id="PR00237">
    <property type="entry name" value="GPCRRHODOPSN"/>
</dbReference>
<feature type="transmembrane region" description="Helical" evidence="10">
    <location>
        <begin position="142"/>
        <end position="160"/>
    </location>
</feature>
<dbReference type="PROSITE" id="PS50262">
    <property type="entry name" value="G_PROTEIN_RECEP_F1_2"/>
    <property type="match status" value="1"/>
</dbReference>
<evidence type="ECO:0000256" key="10">
    <source>
        <dbReference type="SAM" id="Phobius"/>
    </source>
</evidence>
<dbReference type="Pfam" id="PF00001">
    <property type="entry name" value="7tm_1"/>
    <property type="match status" value="1"/>
</dbReference>
<keyword evidence="7 10" id="KW-0472">Membrane</keyword>
<dbReference type="AlphaFoldDB" id="A0A6I9XGU1"/>
<dbReference type="CDD" id="cd15389">
    <property type="entry name" value="7tmA_GPR83"/>
    <property type="match status" value="1"/>
</dbReference>
<dbReference type="PANTHER" id="PTHR24238">
    <property type="entry name" value="G-PROTEIN COUPLED RECEPTOR"/>
    <property type="match status" value="1"/>
</dbReference>
<dbReference type="KEGG" id="tsr:106543430"/>
<feature type="transmembrane region" description="Helical" evidence="10">
    <location>
        <begin position="65"/>
        <end position="90"/>
    </location>
</feature>
<comment type="subcellular location">
    <subcellularLocation>
        <location evidence="1">Cell membrane</location>
        <topology evidence="1">Multi-pass membrane protein</topology>
    </subcellularLocation>
</comment>
<dbReference type="CTD" id="10888"/>
<keyword evidence="3" id="KW-1003">Cell membrane</keyword>
<keyword evidence="4 10" id="KW-0812">Transmembrane</keyword>
<dbReference type="RefSeq" id="XP_013914919.1">
    <property type="nucleotide sequence ID" value="XM_014059444.1"/>
</dbReference>
<evidence type="ECO:0000256" key="9">
    <source>
        <dbReference type="ARBA" id="ARBA00023224"/>
    </source>
</evidence>
<feature type="transmembrane region" description="Helical" evidence="10">
    <location>
        <begin position="102"/>
        <end position="122"/>
    </location>
</feature>
<name>A0A6I9XGU1_9SAUR</name>
<keyword evidence="5 10" id="KW-1133">Transmembrane helix</keyword>
<comment type="similarity">
    <text evidence="2">Belongs to the G-protein coupled receptor 1 family.</text>
</comment>
<dbReference type="OrthoDB" id="5952899at2759"/>
<keyword evidence="12" id="KW-1185">Reference proteome</keyword>
<dbReference type="PANTHER" id="PTHR24238:SF69">
    <property type="entry name" value="G-PROTEIN COUPLED RECEPTOR 165"/>
    <property type="match status" value="1"/>
</dbReference>
<feature type="domain" description="G-protein coupled receptors family 1 profile" evidence="11">
    <location>
        <begin position="81"/>
        <end position="338"/>
    </location>
</feature>
<evidence type="ECO:0000256" key="5">
    <source>
        <dbReference type="ARBA" id="ARBA00022989"/>
    </source>
</evidence>
<feature type="transmembrane region" description="Helical" evidence="10">
    <location>
        <begin position="234"/>
        <end position="255"/>
    </location>
</feature>
<dbReference type="SUPFAM" id="SSF81321">
    <property type="entry name" value="Family A G protein-coupled receptor-like"/>
    <property type="match status" value="1"/>
</dbReference>
<dbReference type="SMART" id="SM01381">
    <property type="entry name" value="7TM_GPCR_Srsx"/>
    <property type="match status" value="1"/>
</dbReference>
<dbReference type="Gene3D" id="1.20.1070.10">
    <property type="entry name" value="Rhodopsin 7-helix transmembrane proteins"/>
    <property type="match status" value="1"/>
</dbReference>
<dbReference type="InterPro" id="IPR000276">
    <property type="entry name" value="GPCR_Rhodpsn"/>
</dbReference>
<dbReference type="PRINTS" id="PR01012">
    <property type="entry name" value="NRPEPTIDEYR"/>
</dbReference>
<keyword evidence="8 13" id="KW-0675">Receptor</keyword>
<accession>A0A6I9XGU1</accession>
<evidence type="ECO:0000259" key="11">
    <source>
        <dbReference type="PROSITE" id="PS50262"/>
    </source>
</evidence>
<proteinExistence type="inferred from homology"/>
<feature type="transmembrane region" description="Helical" evidence="10">
    <location>
        <begin position="286"/>
        <end position="307"/>
    </location>
</feature>
<protein>
    <submittedName>
        <fullName evidence="13">Probable G-protein coupled receptor 83</fullName>
    </submittedName>
</protein>
<evidence type="ECO:0000256" key="1">
    <source>
        <dbReference type="ARBA" id="ARBA00004651"/>
    </source>
</evidence>